<gene>
    <name evidence="1" type="ORF">FA13DRAFT_1647807</name>
</gene>
<keyword evidence="2" id="KW-1185">Reference proteome</keyword>
<evidence type="ECO:0000313" key="1">
    <source>
        <dbReference type="EMBL" id="TEB18841.1"/>
    </source>
</evidence>
<dbReference type="OrthoDB" id="3051815at2759"/>
<dbReference type="EMBL" id="QPFP01000222">
    <property type="protein sequence ID" value="TEB18841.1"/>
    <property type="molecule type" value="Genomic_DNA"/>
</dbReference>
<accession>A0A4Y7SBE9</accession>
<reference evidence="1 2" key="1">
    <citation type="journal article" date="2019" name="Nat. Ecol. Evol.">
        <title>Megaphylogeny resolves global patterns of mushroom evolution.</title>
        <authorList>
            <person name="Varga T."/>
            <person name="Krizsan K."/>
            <person name="Foldi C."/>
            <person name="Dima B."/>
            <person name="Sanchez-Garcia M."/>
            <person name="Sanchez-Ramirez S."/>
            <person name="Szollosi G.J."/>
            <person name="Szarkandi J.G."/>
            <person name="Papp V."/>
            <person name="Albert L."/>
            <person name="Andreopoulos W."/>
            <person name="Angelini C."/>
            <person name="Antonin V."/>
            <person name="Barry K.W."/>
            <person name="Bougher N.L."/>
            <person name="Buchanan P."/>
            <person name="Buyck B."/>
            <person name="Bense V."/>
            <person name="Catcheside P."/>
            <person name="Chovatia M."/>
            <person name="Cooper J."/>
            <person name="Damon W."/>
            <person name="Desjardin D."/>
            <person name="Finy P."/>
            <person name="Geml J."/>
            <person name="Haridas S."/>
            <person name="Hughes K."/>
            <person name="Justo A."/>
            <person name="Karasinski D."/>
            <person name="Kautmanova I."/>
            <person name="Kiss B."/>
            <person name="Kocsube S."/>
            <person name="Kotiranta H."/>
            <person name="LaButti K.M."/>
            <person name="Lechner B.E."/>
            <person name="Liimatainen K."/>
            <person name="Lipzen A."/>
            <person name="Lukacs Z."/>
            <person name="Mihaltcheva S."/>
            <person name="Morgado L.N."/>
            <person name="Niskanen T."/>
            <person name="Noordeloos M.E."/>
            <person name="Ohm R.A."/>
            <person name="Ortiz-Santana B."/>
            <person name="Ovrebo C."/>
            <person name="Racz N."/>
            <person name="Riley R."/>
            <person name="Savchenko A."/>
            <person name="Shiryaev A."/>
            <person name="Soop K."/>
            <person name="Spirin V."/>
            <person name="Szebenyi C."/>
            <person name="Tomsovsky M."/>
            <person name="Tulloss R.E."/>
            <person name="Uehling J."/>
            <person name="Grigoriev I.V."/>
            <person name="Vagvolgyi C."/>
            <person name="Papp T."/>
            <person name="Martin F.M."/>
            <person name="Miettinen O."/>
            <person name="Hibbett D.S."/>
            <person name="Nagy L.G."/>
        </authorList>
    </citation>
    <scope>NUCLEOTIDE SEQUENCE [LARGE SCALE GENOMIC DNA]</scope>
    <source>
        <strain evidence="1 2">FP101781</strain>
    </source>
</reference>
<proteinExistence type="predicted"/>
<dbReference type="STRING" id="71717.A0A4Y7SBE9"/>
<comment type="caution">
    <text evidence="1">The sequence shown here is derived from an EMBL/GenBank/DDBJ whole genome shotgun (WGS) entry which is preliminary data.</text>
</comment>
<evidence type="ECO:0000313" key="2">
    <source>
        <dbReference type="Proteomes" id="UP000298030"/>
    </source>
</evidence>
<feature type="non-terminal residue" evidence="1">
    <location>
        <position position="185"/>
    </location>
</feature>
<name>A0A4Y7SBE9_COPMI</name>
<dbReference type="Proteomes" id="UP000298030">
    <property type="component" value="Unassembled WGS sequence"/>
</dbReference>
<protein>
    <submittedName>
        <fullName evidence="1">Uncharacterized protein</fullName>
    </submittedName>
</protein>
<organism evidence="1 2">
    <name type="scientific">Coprinellus micaceus</name>
    <name type="common">Glistening ink-cap mushroom</name>
    <name type="synonym">Coprinus micaceus</name>
    <dbReference type="NCBI Taxonomy" id="71717"/>
    <lineage>
        <taxon>Eukaryota</taxon>
        <taxon>Fungi</taxon>
        <taxon>Dikarya</taxon>
        <taxon>Basidiomycota</taxon>
        <taxon>Agaricomycotina</taxon>
        <taxon>Agaricomycetes</taxon>
        <taxon>Agaricomycetidae</taxon>
        <taxon>Agaricales</taxon>
        <taxon>Agaricineae</taxon>
        <taxon>Psathyrellaceae</taxon>
        <taxon>Coprinellus</taxon>
    </lineage>
</organism>
<dbReference type="AlphaFoldDB" id="A0A4Y7SBE9"/>
<sequence length="185" mass="20884">MNPPSPFSAFLNTNYIPSDREMGAIKSLVEDREAIASALANQIQEARQALATLEERYATHSNFIGGRTMLLSPIRRCPLDVLTLIFLICRDAMQQPQYPGNYNHRGTSNSHVWVVLSHVCSGWRRLALRTPSLWSQIHVELPTLDDPRENNAVAYAYWCMRMSALHSSVSTWISRASSSPITLRL</sequence>